<dbReference type="PANTHER" id="PTHR23084">
    <property type="entry name" value="PHOSPHATIDYLINOSITOL-4-PHOSPHATE 5-KINASE RELATED"/>
    <property type="match status" value="1"/>
</dbReference>
<evidence type="ECO:0000313" key="3">
    <source>
        <dbReference type="EMBL" id="KAJ0402094.1"/>
    </source>
</evidence>
<evidence type="ECO:0008006" key="5">
    <source>
        <dbReference type="Google" id="ProtNLM"/>
    </source>
</evidence>
<dbReference type="SMART" id="SM00698">
    <property type="entry name" value="MORN"/>
    <property type="match status" value="8"/>
</dbReference>
<evidence type="ECO:0000256" key="1">
    <source>
        <dbReference type="ARBA" id="ARBA00022737"/>
    </source>
</evidence>
<dbReference type="Pfam" id="PF02493">
    <property type="entry name" value="MORN"/>
    <property type="match status" value="8"/>
</dbReference>
<dbReference type="InterPro" id="IPR003409">
    <property type="entry name" value="MORN"/>
</dbReference>
<comment type="caution">
    <text evidence="3">The sequence shown here is derived from an EMBL/GenBank/DDBJ whole genome shotgun (WGS) entry which is preliminary data.</text>
</comment>
<dbReference type="PANTHER" id="PTHR23084:SF263">
    <property type="entry name" value="MORN REPEAT-CONTAINING PROTEIN 1"/>
    <property type="match status" value="1"/>
</dbReference>
<organism evidence="3 4">
    <name type="scientific">Pythium insidiosum</name>
    <name type="common">Pythiosis disease agent</name>
    <dbReference type="NCBI Taxonomy" id="114742"/>
    <lineage>
        <taxon>Eukaryota</taxon>
        <taxon>Sar</taxon>
        <taxon>Stramenopiles</taxon>
        <taxon>Oomycota</taxon>
        <taxon>Peronosporomycetes</taxon>
        <taxon>Pythiales</taxon>
        <taxon>Pythiaceae</taxon>
        <taxon>Pythium</taxon>
    </lineage>
</organism>
<dbReference type="SUPFAM" id="SSF82185">
    <property type="entry name" value="Histone H3 K4-specific methyltransferase SET7/9 N-terminal domain"/>
    <property type="match status" value="3"/>
</dbReference>
<reference evidence="3" key="1">
    <citation type="submission" date="2021-12" db="EMBL/GenBank/DDBJ databases">
        <title>Prjna785345.</title>
        <authorList>
            <person name="Rujirawat T."/>
            <person name="Krajaejun T."/>
        </authorList>
    </citation>
    <scope>NUCLEOTIDE SEQUENCE</scope>
    <source>
        <strain evidence="3">Pi057C3</strain>
    </source>
</reference>
<dbReference type="AlphaFoldDB" id="A0AAD5LLH4"/>
<evidence type="ECO:0000256" key="2">
    <source>
        <dbReference type="SAM" id="MobiDB-lite"/>
    </source>
</evidence>
<keyword evidence="4" id="KW-1185">Reference proteome</keyword>
<protein>
    <recommendedName>
        <fullName evidence="5">Phosphatidylinositol-4-phosphate 5-kinase</fullName>
    </recommendedName>
</protein>
<feature type="region of interest" description="Disordered" evidence="2">
    <location>
        <begin position="96"/>
        <end position="132"/>
    </location>
</feature>
<name>A0AAD5LLH4_PYTIN</name>
<keyword evidence="1" id="KW-0677">Repeat</keyword>
<dbReference type="Gene3D" id="2.20.110.10">
    <property type="entry name" value="Histone H3 K4-specific methyltransferase SET7/9 N-terminal domain"/>
    <property type="match status" value="2"/>
</dbReference>
<proteinExistence type="predicted"/>
<gene>
    <name evidence="3" type="ORF">P43SY_006791</name>
</gene>
<sequence>MRGVYTGDLVDGLREGRGVLAFANGDKYDGEFRRGFREGHGVFTSERGMRVYDGDWRRSQRHGRGKERWLVSGDRYDGEYQDDAFHGRGVWARGSGSTYDGEFKNGRRHGRGRMTFVQPSQRNDKKSNSSNNKDALATVALRRASQPPQDASQPAVAVYDGEWRDGRMHGQGRYTRPDGSFYEGTWVDGQSHGFGREVNTATGEVFEGTWRQGQRHGDGTVLRQGRKRRGVWELGQRVKWTSAEVPIAK</sequence>
<evidence type="ECO:0000313" key="4">
    <source>
        <dbReference type="Proteomes" id="UP001209570"/>
    </source>
</evidence>
<dbReference type="EMBL" id="JAKCXM010000111">
    <property type="protein sequence ID" value="KAJ0402094.1"/>
    <property type="molecule type" value="Genomic_DNA"/>
</dbReference>
<accession>A0AAD5LLH4</accession>
<dbReference type="Proteomes" id="UP001209570">
    <property type="component" value="Unassembled WGS sequence"/>
</dbReference>